<dbReference type="InterPro" id="IPR002347">
    <property type="entry name" value="SDR_fam"/>
</dbReference>
<dbReference type="PANTHER" id="PTHR42760:SF40">
    <property type="entry name" value="3-OXOACYL-[ACYL-CARRIER-PROTEIN] REDUCTASE, CHLOROPLASTIC"/>
    <property type="match status" value="1"/>
</dbReference>
<dbReference type="Pfam" id="PF13561">
    <property type="entry name" value="adh_short_C2"/>
    <property type="match status" value="1"/>
</dbReference>
<gene>
    <name evidence="2" type="ORF">M8H41_21305</name>
</gene>
<dbReference type="InterPro" id="IPR036291">
    <property type="entry name" value="NAD(P)-bd_dom_sf"/>
</dbReference>
<dbReference type="PANTHER" id="PTHR42760">
    <property type="entry name" value="SHORT-CHAIN DEHYDROGENASES/REDUCTASES FAMILY MEMBER"/>
    <property type="match status" value="1"/>
</dbReference>
<sequence length="276" mass="29699">MNNGIPNFPCGTDLFRLDGRIALVTGASGHLGRSMAMALCEVGAHVILNGRTKEKIKLFYEELISQGLSVSMAIHDIEQEADIEELFVELGKEYDRLDIIVNNAYAGNVGTLVTATYEDFSRAYGITVTAAFRILQLAIPLLEKAASKNIGGASVINIASMYGIVSPDPAIYGDSGANNPPNYGAAKAGLIQFTRYAACHLASKGIRVNSLSPGPFPPPDIMEKKPEFYGELCRKNPMKRIGYADELKGPLLFLASDASSYVTGSNLLVDGGWTTW</sequence>
<proteinExistence type="inferred from homology"/>
<evidence type="ECO:0000256" key="1">
    <source>
        <dbReference type="ARBA" id="ARBA00006484"/>
    </source>
</evidence>
<protein>
    <submittedName>
        <fullName evidence="2">SDR family oxidoreductase</fullName>
    </submittedName>
</protein>
<name>A0ABT8QVK1_9FIRM</name>
<dbReference type="RefSeq" id="WP_302049978.1">
    <property type="nucleotide sequence ID" value="NZ_JAMJEV010000024.1"/>
</dbReference>
<evidence type="ECO:0000313" key="2">
    <source>
        <dbReference type="EMBL" id="MDO0825367.1"/>
    </source>
</evidence>
<organism evidence="2 3">
    <name type="scientific">Desulfosporosinus nitroreducens</name>
    <dbReference type="NCBI Taxonomy" id="2018668"/>
    <lineage>
        <taxon>Bacteria</taxon>
        <taxon>Bacillati</taxon>
        <taxon>Bacillota</taxon>
        <taxon>Clostridia</taxon>
        <taxon>Eubacteriales</taxon>
        <taxon>Desulfitobacteriaceae</taxon>
        <taxon>Desulfosporosinus</taxon>
    </lineage>
</organism>
<comment type="caution">
    <text evidence="2">The sequence shown here is derived from an EMBL/GenBank/DDBJ whole genome shotgun (WGS) entry which is preliminary data.</text>
</comment>
<dbReference type="SUPFAM" id="SSF51735">
    <property type="entry name" value="NAD(P)-binding Rossmann-fold domains"/>
    <property type="match status" value="1"/>
</dbReference>
<evidence type="ECO:0000313" key="3">
    <source>
        <dbReference type="Proteomes" id="UP001176021"/>
    </source>
</evidence>
<dbReference type="PRINTS" id="PR00080">
    <property type="entry name" value="SDRFAMILY"/>
</dbReference>
<accession>A0ABT8QVK1</accession>
<reference evidence="2" key="1">
    <citation type="submission" date="2022-05" db="EMBL/GenBank/DDBJ databases">
        <title>Expanded diversity of anoxic marine methylotrophy in a Black Sea sulfate reducing microorganism.</title>
        <authorList>
            <person name="Fischer P.Q."/>
            <person name="Stams A.J.M."/>
            <person name="Villanueva L."/>
            <person name="Sousa D.Z."/>
        </authorList>
    </citation>
    <scope>NUCLEOTIDE SEQUENCE</scope>
    <source>
        <strain evidence="2">P130</strain>
    </source>
</reference>
<comment type="similarity">
    <text evidence="1">Belongs to the short-chain dehydrogenases/reductases (SDR) family.</text>
</comment>
<keyword evidence="3" id="KW-1185">Reference proteome</keyword>
<dbReference type="EMBL" id="JAMJEV010000024">
    <property type="protein sequence ID" value="MDO0825367.1"/>
    <property type="molecule type" value="Genomic_DNA"/>
</dbReference>
<dbReference type="Proteomes" id="UP001176021">
    <property type="component" value="Unassembled WGS sequence"/>
</dbReference>
<dbReference type="Gene3D" id="3.40.50.720">
    <property type="entry name" value="NAD(P)-binding Rossmann-like Domain"/>
    <property type="match status" value="1"/>
</dbReference>
<dbReference type="PRINTS" id="PR00081">
    <property type="entry name" value="GDHRDH"/>
</dbReference>